<accession>A0A1M5XLA4</accession>
<keyword evidence="3" id="KW-1185">Reference proteome</keyword>
<feature type="non-terminal residue" evidence="1">
    <location>
        <position position="1"/>
    </location>
</feature>
<dbReference type="Gene3D" id="3.90.180.10">
    <property type="entry name" value="Medium-chain alcohol dehydrogenases, catalytic domain"/>
    <property type="match status" value="1"/>
</dbReference>
<dbReference type="EMBL" id="FQXV01000005">
    <property type="protein sequence ID" value="SHI00314.1"/>
    <property type="molecule type" value="Genomic_DNA"/>
</dbReference>
<gene>
    <name evidence="1" type="ORF">SAMN02745823_01898</name>
    <name evidence="2" type="ORF">SAMN02745823_03374</name>
</gene>
<dbReference type="STRING" id="1123282.SAMN02745823_01898"/>
<sequence length="47" mass="5356">YMDMYRKGMIDIDSLLTHRFTLDQIKEALEDSLKGALKNVVVIGGEK</sequence>
<dbReference type="EMBL" id="FQXV01000014">
    <property type="protein sequence ID" value="SHI20327.1"/>
    <property type="molecule type" value="Genomic_DNA"/>
</dbReference>
<proteinExistence type="predicted"/>
<dbReference type="Proteomes" id="UP000183995">
    <property type="component" value="Unassembled WGS sequence"/>
</dbReference>
<protein>
    <recommendedName>
        <fullName evidence="4">L-iditol 2-dehydrogenase</fullName>
    </recommendedName>
</protein>
<evidence type="ECO:0008006" key="4">
    <source>
        <dbReference type="Google" id="ProtNLM"/>
    </source>
</evidence>
<reference evidence="1 3" key="1">
    <citation type="submission" date="2016-11" db="EMBL/GenBank/DDBJ databases">
        <authorList>
            <person name="Jaros S."/>
            <person name="Januszkiewicz K."/>
            <person name="Wedrychowicz H."/>
        </authorList>
    </citation>
    <scope>NUCLEOTIDE SEQUENCE [LARGE SCALE GENOMIC DNA]</scope>
    <source>
        <strain evidence="1 3">DSM 10068</strain>
    </source>
</reference>
<organism evidence="1 3">
    <name type="scientific">Sporobacter termitidis DSM 10068</name>
    <dbReference type="NCBI Taxonomy" id="1123282"/>
    <lineage>
        <taxon>Bacteria</taxon>
        <taxon>Bacillati</taxon>
        <taxon>Bacillota</taxon>
        <taxon>Clostridia</taxon>
        <taxon>Eubacteriales</taxon>
        <taxon>Oscillospiraceae</taxon>
        <taxon>Sporobacter</taxon>
    </lineage>
</organism>
<evidence type="ECO:0000313" key="2">
    <source>
        <dbReference type="EMBL" id="SHI20327.1"/>
    </source>
</evidence>
<dbReference type="AlphaFoldDB" id="A0A1M5XLA4"/>
<evidence type="ECO:0000313" key="3">
    <source>
        <dbReference type="Proteomes" id="UP000183995"/>
    </source>
</evidence>
<name>A0A1M5XLA4_9FIRM</name>
<evidence type="ECO:0000313" key="1">
    <source>
        <dbReference type="EMBL" id="SHI00314.1"/>
    </source>
</evidence>